<protein>
    <submittedName>
        <fullName evidence="2">DUF968 domain-containing protein</fullName>
    </submittedName>
</protein>
<reference evidence="2 3" key="1">
    <citation type="submission" date="2019-08" db="EMBL/GenBank/DDBJ databases">
        <title>Bradyrhizobium hipponensis sp. nov., a rhizobium isolated from a Lupinus angustifolius root nodule in Tunisia.</title>
        <authorList>
            <person name="Off K."/>
            <person name="Rejili M."/>
            <person name="Mars M."/>
            <person name="Brachmann A."/>
            <person name="Marin M."/>
        </authorList>
    </citation>
    <scope>NUCLEOTIDE SEQUENCE [LARGE SCALE GENOMIC DNA]</scope>
    <source>
        <strain evidence="3">aSej3</strain>
    </source>
</reference>
<dbReference type="Pfam" id="PF04404">
    <property type="entry name" value="ERF"/>
    <property type="match status" value="1"/>
</dbReference>
<evidence type="ECO:0000313" key="2">
    <source>
        <dbReference type="EMBL" id="TYO62043.1"/>
    </source>
</evidence>
<sequence>MHQSSERIGTIAAALARAQAELTNPEKTLTAVIRSPFPREDDRTFRYASLASGLDIVRKKLSQQEIATIQTTRIEQITGQIHLTTLLAHASGEWISSDLPVCASKEVEAPHRMGSALTYARRYALFALVGIAGEDDLDAPDIAMEPPVAPEPQATSGLKRRPPGSILNRPPVLPPDRSAQLLDRLLGQLALEEAPDGLLAWARISLPLKNTLLEADARVLEAAYQRRVEDAPLPDIHSADQQPGSSVPALPDEGPATASSNIDVAAHPARQEQAGLAFPKEPPRRRSKDHLAFIRSQGCLVCQKTPADAHHLKFAQPRSLGRKVSDEFTVPLCRSHHQSLHRNGNERAWWTNLQISPLQIAKELWDASPVHLMTGETVAAPPSRPLLGAQGQ</sequence>
<dbReference type="EMBL" id="VSTH01000146">
    <property type="protein sequence ID" value="TYO62043.1"/>
    <property type="molecule type" value="Genomic_DNA"/>
</dbReference>
<dbReference type="Proteomes" id="UP000324797">
    <property type="component" value="Unassembled WGS sequence"/>
</dbReference>
<dbReference type="InterPro" id="IPR010373">
    <property type="entry name" value="DUF968"/>
</dbReference>
<comment type="caution">
    <text evidence="2">The sequence shown here is derived from an EMBL/GenBank/DDBJ whole genome shotgun (WGS) entry which is preliminary data.</text>
</comment>
<name>A0A5S4YDD5_9BRAD</name>
<feature type="region of interest" description="Disordered" evidence="1">
    <location>
        <begin position="234"/>
        <end position="260"/>
    </location>
</feature>
<feature type="region of interest" description="Disordered" evidence="1">
    <location>
        <begin position="144"/>
        <end position="174"/>
    </location>
</feature>
<accession>A0A5S4YDD5</accession>
<proteinExistence type="predicted"/>
<dbReference type="RefSeq" id="WP_148744105.1">
    <property type="nucleotide sequence ID" value="NZ_VSTH01000146.1"/>
</dbReference>
<evidence type="ECO:0000313" key="3">
    <source>
        <dbReference type="Proteomes" id="UP000324797"/>
    </source>
</evidence>
<dbReference type="Pfam" id="PF06147">
    <property type="entry name" value="DUF968"/>
    <property type="match status" value="1"/>
</dbReference>
<dbReference type="InterPro" id="IPR007499">
    <property type="entry name" value="ERF_bacteria_virus"/>
</dbReference>
<gene>
    <name evidence="2" type="ORF">FXV83_34995</name>
</gene>
<organism evidence="2 3">
    <name type="scientific">Bradyrhizobium hipponense</name>
    <dbReference type="NCBI Taxonomy" id="2605638"/>
    <lineage>
        <taxon>Bacteria</taxon>
        <taxon>Pseudomonadati</taxon>
        <taxon>Pseudomonadota</taxon>
        <taxon>Alphaproteobacteria</taxon>
        <taxon>Hyphomicrobiales</taxon>
        <taxon>Nitrobacteraceae</taxon>
        <taxon>Bradyrhizobium</taxon>
    </lineage>
</organism>
<dbReference type="Gene3D" id="3.30.40.190">
    <property type="match status" value="1"/>
</dbReference>
<evidence type="ECO:0000256" key="1">
    <source>
        <dbReference type="SAM" id="MobiDB-lite"/>
    </source>
</evidence>
<dbReference type="AlphaFoldDB" id="A0A5S4YDD5"/>
<keyword evidence="3" id="KW-1185">Reference proteome</keyword>